<dbReference type="SMART" id="SM00471">
    <property type="entry name" value="HDc"/>
    <property type="match status" value="1"/>
</dbReference>
<evidence type="ECO:0000256" key="4">
    <source>
        <dbReference type="SAM" id="MobiDB-lite"/>
    </source>
</evidence>
<gene>
    <name evidence="6" type="ORF">M9Y10_014698</name>
</gene>
<evidence type="ECO:0000259" key="5">
    <source>
        <dbReference type="PROSITE" id="PS51845"/>
    </source>
</evidence>
<comment type="caution">
    <text evidence="6">The sequence shown here is derived from an EMBL/GenBank/DDBJ whole genome shotgun (WGS) entry which is preliminary data.</text>
</comment>
<dbReference type="InterPro" id="IPR029016">
    <property type="entry name" value="GAF-like_dom_sf"/>
</dbReference>
<name>A0ABR2L154_9EUKA</name>
<dbReference type="InterPro" id="IPR003607">
    <property type="entry name" value="HD/PDEase_dom"/>
</dbReference>
<feature type="region of interest" description="Disordered" evidence="4">
    <location>
        <begin position="1161"/>
        <end position="1227"/>
    </location>
</feature>
<feature type="region of interest" description="Disordered" evidence="4">
    <location>
        <begin position="97"/>
        <end position="137"/>
    </location>
</feature>
<dbReference type="InterPro" id="IPR002073">
    <property type="entry name" value="PDEase_catalytic_dom"/>
</dbReference>
<dbReference type="PROSITE" id="PS51845">
    <property type="entry name" value="PDEASE_I_2"/>
    <property type="match status" value="1"/>
</dbReference>
<dbReference type="SMART" id="SM00065">
    <property type="entry name" value="GAF"/>
    <property type="match status" value="3"/>
</dbReference>
<feature type="compositionally biased region" description="Polar residues" evidence="4">
    <location>
        <begin position="120"/>
        <end position="137"/>
    </location>
</feature>
<evidence type="ECO:0000256" key="1">
    <source>
        <dbReference type="ARBA" id="ARBA00022535"/>
    </source>
</evidence>
<evidence type="ECO:0000256" key="3">
    <source>
        <dbReference type="ARBA" id="ARBA00022801"/>
    </source>
</evidence>
<dbReference type="PRINTS" id="PR00387">
    <property type="entry name" value="PDIESTERASE1"/>
</dbReference>
<dbReference type="Proteomes" id="UP001470230">
    <property type="component" value="Unassembled WGS sequence"/>
</dbReference>
<dbReference type="SUPFAM" id="SSF55781">
    <property type="entry name" value="GAF domain-like"/>
    <property type="match status" value="4"/>
</dbReference>
<keyword evidence="3" id="KW-0378">Hydrolase</keyword>
<sequence>MSSIKVLKKMTQASERRSLVNDLIALRPISPIVTKQSHPFEVLYKDPNPPPPPIDQFAPYLSRKLSLKRTERIEKLKANRKPEPEINLFLTKCDQAKSDNKNANNNNLPPLSNGEKSENRTTSPTRQRSNSSINTKPNAISSSLALHLKMEEAFDKIVSGSATIALHRLIETTLQMYFLAEKVLFFHDISSVKVLYCPSTTAYCPHGIGIIGFVQFSRQILRLTQASTHISYSFDIEGHMIAPDQQVLMFPVFDTFSSVKGVVAVLRSKASDPFNEDDAKFAEYFQKKCEIYSRWLFQPHLDDTFVSDLMKTYRLKQFVETISEKLSNLFCCRSAEIWRLNTQTDTISVYRADSSTAVDVPNSEAGIAGFVLRQAVPVSCISSRVHSAYFEKSDGNGDYSCLGIPVRDPDNPLFYAVILRGKRMPQFFTDNDEKILARIIPYVISSLTAAEIMEENDKTLKDSDHQQKQLIALLGVAEFLAGQLKMEELIPKIMLKAKELVKSDRCSLFTVNETHDKLVTSFSGGLANAIEIPINAGIVGFTATTGEILNIQDAYDDKRFNRATDLATGYRTLSILSVPIYDEQKQICGVTEMINKLDGVFTEEDEKMIKIFNVFCGISLQNARLYRASIDLSLQLRSFLEISSALSQPQTIKKCIEEILRNSRKVVGAVRAALFMVENNGINFTPYVLDEDIEAKMTKNEQQKQQQEIEDSLGVKRAIIAKLMQGKTTAQDAEKAKEEEERNKIIEKVITMKESSMENYGNKPEKSFICVPITSSERTVMGAVMMQWKKNKQKFTFDEQKLLESYSVFLSISLERSKLKSIATLGASEAELQMFMNSEERESMSLPDKLRLSDDQLRTAISRDFTPDRFKEIGLIKEAFYLFNLFGLMKEFKITNEMLFHFLSLIKESYNKVPYHNWIHAIDVTQFMAYQLHTTGLSNTFTKFEIFAMLVASICHDANHDGFTNQYNVKAQTPLGILFRNQSVMETHHCTVMINIMTRDEANLMHSLDENQSTKMWYLLINLILSTDMAKHFTIVDQGNKMVDEKRKWQKDENDRLLVMELLIKAADISNVSRRFEIADRWASDLCEEFFRQGDLEKASGMDCSPNNDREHMEVENSQIAFYRSVCFPLFELNAKISPALQILVDQIKRNMVVWEKKLEEKREKAKQEEDEEAKKKEDEEKEKEKNKDEKENKEKDKNEEKNENKDKDKENVENKEANDEKKAQKA</sequence>
<proteinExistence type="predicted"/>
<reference evidence="6 7" key="1">
    <citation type="submission" date="2024-04" db="EMBL/GenBank/DDBJ databases">
        <title>Tritrichomonas musculus Genome.</title>
        <authorList>
            <person name="Alves-Ferreira E."/>
            <person name="Grigg M."/>
            <person name="Lorenzi H."/>
            <person name="Galac M."/>
        </authorList>
    </citation>
    <scope>NUCLEOTIDE SEQUENCE [LARGE SCALE GENOMIC DNA]</scope>
    <source>
        <strain evidence="6 7">EAF2021</strain>
    </source>
</reference>
<keyword evidence="7" id="KW-1185">Reference proteome</keyword>
<evidence type="ECO:0000256" key="2">
    <source>
        <dbReference type="ARBA" id="ARBA00022723"/>
    </source>
</evidence>
<feature type="domain" description="PDEase" evidence="5">
    <location>
        <begin position="839"/>
        <end position="1162"/>
    </location>
</feature>
<dbReference type="Pfam" id="PF01590">
    <property type="entry name" value="GAF"/>
    <property type="match status" value="2"/>
</dbReference>
<feature type="compositionally biased region" description="Low complexity" evidence="4">
    <location>
        <begin position="101"/>
        <end position="113"/>
    </location>
</feature>
<evidence type="ECO:0000313" key="6">
    <source>
        <dbReference type="EMBL" id="KAK8896781.1"/>
    </source>
</evidence>
<dbReference type="Pfam" id="PF00233">
    <property type="entry name" value="PDEase_I"/>
    <property type="match status" value="1"/>
</dbReference>
<dbReference type="SUPFAM" id="SSF109604">
    <property type="entry name" value="HD-domain/PDEase-like"/>
    <property type="match status" value="1"/>
</dbReference>
<dbReference type="EMBL" id="JAPFFF010000002">
    <property type="protein sequence ID" value="KAK8896781.1"/>
    <property type="molecule type" value="Genomic_DNA"/>
</dbReference>
<dbReference type="InterPro" id="IPR003018">
    <property type="entry name" value="GAF"/>
</dbReference>
<organism evidence="6 7">
    <name type="scientific">Tritrichomonas musculus</name>
    <dbReference type="NCBI Taxonomy" id="1915356"/>
    <lineage>
        <taxon>Eukaryota</taxon>
        <taxon>Metamonada</taxon>
        <taxon>Parabasalia</taxon>
        <taxon>Tritrichomonadida</taxon>
        <taxon>Tritrichomonadidae</taxon>
        <taxon>Tritrichomonas</taxon>
    </lineage>
</organism>
<evidence type="ECO:0000313" key="7">
    <source>
        <dbReference type="Proteomes" id="UP001470230"/>
    </source>
</evidence>
<dbReference type="CDD" id="cd00077">
    <property type="entry name" value="HDc"/>
    <property type="match status" value="1"/>
</dbReference>
<dbReference type="InterPro" id="IPR023088">
    <property type="entry name" value="PDEase"/>
</dbReference>
<dbReference type="PANTHER" id="PTHR11347">
    <property type="entry name" value="CYCLIC NUCLEOTIDE PHOSPHODIESTERASE"/>
    <property type="match status" value="1"/>
</dbReference>
<dbReference type="InterPro" id="IPR036971">
    <property type="entry name" value="PDEase_catalytic_dom_sf"/>
</dbReference>
<accession>A0ABR2L154</accession>
<dbReference type="Gene3D" id="3.30.450.40">
    <property type="match status" value="3"/>
</dbReference>
<keyword evidence="1" id="KW-0140">cGMP</keyword>
<dbReference type="Gene3D" id="1.10.1300.10">
    <property type="entry name" value="3'5'-cyclic nucleotide phosphodiesterase, catalytic domain"/>
    <property type="match status" value="1"/>
</dbReference>
<keyword evidence="2" id="KW-0479">Metal-binding</keyword>
<protein>
    <recommendedName>
        <fullName evidence="5">PDEase domain-containing protein</fullName>
    </recommendedName>
</protein>